<dbReference type="EMBL" id="JAGIZA010000015">
    <property type="protein sequence ID" value="MBP0495165.1"/>
    <property type="molecule type" value="Genomic_DNA"/>
</dbReference>
<evidence type="ECO:0000256" key="2">
    <source>
        <dbReference type="SAM" id="SignalP"/>
    </source>
</evidence>
<dbReference type="AlphaFoldDB" id="A0A940N1T3"/>
<proteinExistence type="predicted"/>
<feature type="chain" id="PRO_5037095803" evidence="2">
    <location>
        <begin position="27"/>
        <end position="128"/>
    </location>
</feature>
<keyword evidence="4" id="KW-1185">Reference proteome</keyword>
<keyword evidence="2" id="KW-0732">Signal</keyword>
<accession>A0A940N1T3</accession>
<protein>
    <submittedName>
        <fullName evidence="3">Uncharacterized protein</fullName>
    </submittedName>
</protein>
<comment type="caution">
    <text evidence="3">The sequence shown here is derived from an EMBL/GenBank/DDBJ whole genome shotgun (WGS) entry which is preliminary data.</text>
</comment>
<feature type="region of interest" description="Disordered" evidence="1">
    <location>
        <begin position="26"/>
        <end position="72"/>
    </location>
</feature>
<organism evidence="3 4">
    <name type="scientific">Roseomonas indoligenes</name>
    <dbReference type="NCBI Taxonomy" id="2820811"/>
    <lineage>
        <taxon>Bacteria</taxon>
        <taxon>Pseudomonadati</taxon>
        <taxon>Pseudomonadota</taxon>
        <taxon>Alphaproteobacteria</taxon>
        <taxon>Acetobacterales</taxon>
        <taxon>Roseomonadaceae</taxon>
        <taxon>Roseomonas</taxon>
    </lineage>
</organism>
<evidence type="ECO:0000313" key="4">
    <source>
        <dbReference type="Proteomes" id="UP000677537"/>
    </source>
</evidence>
<feature type="compositionally biased region" description="Low complexity" evidence="1">
    <location>
        <begin position="59"/>
        <end position="71"/>
    </location>
</feature>
<sequence length="128" mass="13342">MHRFERLAAALAVLGTVCAAALPAGAAEAQRASPPQHGATASRPQHPTAIRAETRRGAARAAPSRRQAPSSLDENVCVPGFNVLMFYRPDADTTNIAQRVTAGMPGLRTSIRPAAGQACMTPAGAKWT</sequence>
<evidence type="ECO:0000313" key="3">
    <source>
        <dbReference type="EMBL" id="MBP0495165.1"/>
    </source>
</evidence>
<dbReference type="RefSeq" id="WP_209375965.1">
    <property type="nucleotide sequence ID" value="NZ_JAGIZA010000015.1"/>
</dbReference>
<feature type="signal peptide" evidence="2">
    <location>
        <begin position="1"/>
        <end position="26"/>
    </location>
</feature>
<name>A0A940N1T3_9PROT</name>
<dbReference type="Proteomes" id="UP000677537">
    <property type="component" value="Unassembled WGS sequence"/>
</dbReference>
<reference evidence="3" key="1">
    <citation type="submission" date="2021-03" db="EMBL/GenBank/DDBJ databases">
        <authorList>
            <person name="So Y."/>
        </authorList>
    </citation>
    <scope>NUCLEOTIDE SEQUENCE</scope>
    <source>
        <strain evidence="3">SG15</strain>
    </source>
</reference>
<evidence type="ECO:0000256" key="1">
    <source>
        <dbReference type="SAM" id="MobiDB-lite"/>
    </source>
</evidence>
<gene>
    <name evidence="3" type="ORF">J5Y10_20445</name>
</gene>